<dbReference type="FunFam" id="1.10.630.10:FF:000076">
    <property type="entry name" value="Cytochrome P450 monooxygenase"/>
    <property type="match status" value="1"/>
</dbReference>
<keyword evidence="9" id="KW-1185">Reference proteome</keyword>
<evidence type="ECO:0000256" key="1">
    <source>
        <dbReference type="ARBA" id="ARBA00004972"/>
    </source>
</evidence>
<keyword evidence="7" id="KW-0812">Transmembrane</keyword>
<evidence type="ECO:0000313" key="9">
    <source>
        <dbReference type="Proteomes" id="UP000250140"/>
    </source>
</evidence>
<comment type="pathway">
    <text evidence="1">Hormone biosynthesis.</text>
</comment>
<evidence type="ECO:0000256" key="6">
    <source>
        <dbReference type="PIRSR" id="PIRSR602401-1"/>
    </source>
</evidence>
<dbReference type="CDD" id="cd11060">
    <property type="entry name" value="CYP57A1-like"/>
    <property type="match status" value="1"/>
</dbReference>
<dbReference type="EMBL" id="KV749066">
    <property type="protein sequence ID" value="OCL11321.1"/>
    <property type="molecule type" value="Genomic_DNA"/>
</dbReference>
<evidence type="ECO:0000256" key="5">
    <source>
        <dbReference type="ARBA" id="ARBA00079990"/>
    </source>
</evidence>
<dbReference type="GO" id="GO:0004497">
    <property type="term" value="F:monooxygenase activity"/>
    <property type="evidence" value="ECO:0007669"/>
    <property type="project" value="InterPro"/>
</dbReference>
<keyword evidence="7" id="KW-0472">Membrane</keyword>
<keyword evidence="2" id="KW-0843">Virulence</keyword>
<dbReference type="PRINTS" id="PR00385">
    <property type="entry name" value="P450"/>
</dbReference>
<sequence length="510" mass="58008">MGFLVQLFEIRWSLIFIALLYYAFSKYKTYNRLKAFRGPFSTGFSDIWHTKAIMSMRSHIAYSTVCEKYGSIARVGPNDLITSSSELLTHINSVRSPYTRSEWFYRAARFNPGEDHLFSQIDEQMHTKRRQQMAAGYSGKENLALESSIDIRLQELLHLIRSKYASSKPMDLARKVQYFTLDVISDIGFGKAFGDLKADADLNDYAKSSEEGLLVTTIKIAFGLMKILEVPMISRLISPSEKDKAGFGKMRATARSLIDSRMTTPTDTRSDMLASFIRHGLTQEEILSEALLQILAGSDTTATAIRGIMLFVMTHGRVYSTLQAEIDAAVKAGRAPHSPGIISDTEARNLRYLQAVIREGIRVHPPVTDIFSKRVPDEGDTVTIDGKSIFLPGGTNIGYCAWSMHRQKSIFGDDVEEFKPERWLIEDNEKTRDRLAMMYKTSELTFGYGKYQCLGKFIAMMEVGKCIFELMRNFDWGIVNPEKPWKSRNRVGIFVHRDMWVQVSERQTNL</sequence>
<keyword evidence="6" id="KW-0408">Iron</keyword>
<dbReference type="SUPFAM" id="SSF48264">
    <property type="entry name" value="Cytochrome P450"/>
    <property type="match status" value="1"/>
</dbReference>
<feature type="binding site" description="axial binding residue" evidence="6">
    <location>
        <position position="453"/>
    </location>
    <ligand>
        <name>heme</name>
        <dbReference type="ChEBI" id="CHEBI:30413"/>
    </ligand>
    <ligandPart>
        <name>Fe</name>
        <dbReference type="ChEBI" id="CHEBI:18248"/>
    </ligandPart>
</feature>
<comment type="cofactor">
    <cofactor evidence="6">
        <name>heme</name>
        <dbReference type="ChEBI" id="CHEBI:30413"/>
    </cofactor>
</comment>
<name>A0A8E2F726_9PEZI</name>
<protein>
    <recommendedName>
        <fullName evidence="4">Cytochrome P450 monooxygenase ABA1</fullName>
    </recommendedName>
    <alternativeName>
        <fullName evidence="5">Abscisic acid biosynthesis protein 1</fullName>
    </alternativeName>
    <alternativeName>
        <fullName evidence="3">Cytochrome P450 monooxygenase aba1</fullName>
    </alternativeName>
</protein>
<keyword evidence="6" id="KW-0479">Metal-binding</keyword>
<evidence type="ECO:0000256" key="3">
    <source>
        <dbReference type="ARBA" id="ARBA00067672"/>
    </source>
</evidence>
<dbReference type="Proteomes" id="UP000250140">
    <property type="component" value="Unassembled WGS sequence"/>
</dbReference>
<dbReference type="PRINTS" id="PR00463">
    <property type="entry name" value="EP450I"/>
</dbReference>
<evidence type="ECO:0000313" key="8">
    <source>
        <dbReference type="EMBL" id="OCL11321.1"/>
    </source>
</evidence>
<dbReference type="GO" id="GO:0005506">
    <property type="term" value="F:iron ion binding"/>
    <property type="evidence" value="ECO:0007669"/>
    <property type="project" value="InterPro"/>
</dbReference>
<dbReference type="InterPro" id="IPR036396">
    <property type="entry name" value="Cyt_P450_sf"/>
</dbReference>
<dbReference type="InterPro" id="IPR001128">
    <property type="entry name" value="Cyt_P450"/>
</dbReference>
<gene>
    <name evidence="8" type="ORF">AOQ84DRAFT_287484</name>
</gene>
<reference evidence="8 9" key="1">
    <citation type="journal article" date="2016" name="Nat. Commun.">
        <title>Ectomycorrhizal ecology is imprinted in the genome of the dominant symbiotic fungus Cenococcum geophilum.</title>
        <authorList>
            <consortium name="DOE Joint Genome Institute"/>
            <person name="Peter M."/>
            <person name="Kohler A."/>
            <person name="Ohm R.A."/>
            <person name="Kuo A."/>
            <person name="Krutzmann J."/>
            <person name="Morin E."/>
            <person name="Arend M."/>
            <person name="Barry K.W."/>
            <person name="Binder M."/>
            <person name="Choi C."/>
            <person name="Clum A."/>
            <person name="Copeland A."/>
            <person name="Grisel N."/>
            <person name="Haridas S."/>
            <person name="Kipfer T."/>
            <person name="LaButti K."/>
            <person name="Lindquist E."/>
            <person name="Lipzen A."/>
            <person name="Maire R."/>
            <person name="Meier B."/>
            <person name="Mihaltcheva S."/>
            <person name="Molinier V."/>
            <person name="Murat C."/>
            <person name="Poggeler S."/>
            <person name="Quandt C.A."/>
            <person name="Sperisen C."/>
            <person name="Tritt A."/>
            <person name="Tisserant E."/>
            <person name="Crous P.W."/>
            <person name="Henrissat B."/>
            <person name="Nehls U."/>
            <person name="Egli S."/>
            <person name="Spatafora J.W."/>
            <person name="Grigoriev I.V."/>
            <person name="Martin F.M."/>
        </authorList>
    </citation>
    <scope>NUCLEOTIDE SEQUENCE [LARGE SCALE GENOMIC DNA]</scope>
    <source>
        <strain evidence="8 9">CBS 207.34</strain>
    </source>
</reference>
<dbReference type="InterPro" id="IPR050121">
    <property type="entry name" value="Cytochrome_P450_monoxygenase"/>
</dbReference>
<feature type="transmembrane region" description="Helical" evidence="7">
    <location>
        <begin position="6"/>
        <end position="24"/>
    </location>
</feature>
<dbReference type="GO" id="GO:0020037">
    <property type="term" value="F:heme binding"/>
    <property type="evidence" value="ECO:0007669"/>
    <property type="project" value="InterPro"/>
</dbReference>
<keyword evidence="6" id="KW-0349">Heme</keyword>
<dbReference type="GO" id="GO:0016705">
    <property type="term" value="F:oxidoreductase activity, acting on paired donors, with incorporation or reduction of molecular oxygen"/>
    <property type="evidence" value="ECO:0007669"/>
    <property type="project" value="InterPro"/>
</dbReference>
<dbReference type="OrthoDB" id="3934656at2759"/>
<keyword evidence="7" id="KW-1133">Transmembrane helix</keyword>
<evidence type="ECO:0000256" key="4">
    <source>
        <dbReference type="ARBA" id="ARBA00068222"/>
    </source>
</evidence>
<proteinExistence type="predicted"/>
<dbReference type="PANTHER" id="PTHR24305">
    <property type="entry name" value="CYTOCHROME P450"/>
    <property type="match status" value="1"/>
</dbReference>
<dbReference type="Pfam" id="PF00067">
    <property type="entry name" value="p450"/>
    <property type="match status" value="1"/>
</dbReference>
<evidence type="ECO:0000256" key="2">
    <source>
        <dbReference type="ARBA" id="ARBA00023026"/>
    </source>
</evidence>
<organism evidence="8 9">
    <name type="scientific">Glonium stellatum</name>
    <dbReference type="NCBI Taxonomy" id="574774"/>
    <lineage>
        <taxon>Eukaryota</taxon>
        <taxon>Fungi</taxon>
        <taxon>Dikarya</taxon>
        <taxon>Ascomycota</taxon>
        <taxon>Pezizomycotina</taxon>
        <taxon>Dothideomycetes</taxon>
        <taxon>Pleosporomycetidae</taxon>
        <taxon>Gloniales</taxon>
        <taxon>Gloniaceae</taxon>
        <taxon>Glonium</taxon>
    </lineage>
</organism>
<accession>A0A8E2F726</accession>
<dbReference type="AlphaFoldDB" id="A0A8E2F726"/>
<evidence type="ECO:0000256" key="7">
    <source>
        <dbReference type="SAM" id="Phobius"/>
    </source>
</evidence>
<dbReference type="Gene3D" id="1.10.630.10">
    <property type="entry name" value="Cytochrome P450"/>
    <property type="match status" value="1"/>
</dbReference>
<dbReference type="InterPro" id="IPR002401">
    <property type="entry name" value="Cyt_P450_E_grp-I"/>
</dbReference>
<dbReference type="PANTHER" id="PTHR24305:SF236">
    <property type="entry name" value="PISATIN DEMETHYLASE"/>
    <property type="match status" value="1"/>
</dbReference>